<accession>A0A0M8ZV85</accession>
<evidence type="ECO:0000256" key="1">
    <source>
        <dbReference type="SAM" id="MobiDB-lite"/>
    </source>
</evidence>
<gene>
    <name evidence="2" type="ORF">WN51_03636</name>
</gene>
<feature type="compositionally biased region" description="Basic and acidic residues" evidence="1">
    <location>
        <begin position="160"/>
        <end position="180"/>
    </location>
</feature>
<evidence type="ECO:0000313" key="2">
    <source>
        <dbReference type="EMBL" id="KOX71825.1"/>
    </source>
</evidence>
<reference evidence="2 3" key="1">
    <citation type="submission" date="2015-07" db="EMBL/GenBank/DDBJ databases">
        <title>The genome of Melipona quadrifasciata.</title>
        <authorList>
            <person name="Pan H."/>
            <person name="Kapheim K."/>
        </authorList>
    </citation>
    <scope>NUCLEOTIDE SEQUENCE [LARGE SCALE GENOMIC DNA]</scope>
    <source>
        <strain evidence="2">0111107301</strain>
        <tissue evidence="2">Whole body</tissue>
    </source>
</reference>
<feature type="compositionally biased region" description="Low complexity" evidence="1">
    <location>
        <begin position="181"/>
        <end position="192"/>
    </location>
</feature>
<protein>
    <submittedName>
        <fullName evidence="2">Uncharacterized protein</fullName>
    </submittedName>
</protein>
<keyword evidence="3" id="KW-1185">Reference proteome</keyword>
<name>A0A0M8ZV85_9HYME</name>
<feature type="compositionally biased region" description="Polar residues" evidence="1">
    <location>
        <begin position="265"/>
        <end position="287"/>
    </location>
</feature>
<evidence type="ECO:0000313" key="3">
    <source>
        <dbReference type="Proteomes" id="UP000053105"/>
    </source>
</evidence>
<proteinExistence type="predicted"/>
<feature type="compositionally biased region" description="Basic and acidic residues" evidence="1">
    <location>
        <begin position="226"/>
        <end position="237"/>
    </location>
</feature>
<sequence length="293" mass="33634">MFHGVCFLTAIRVPFPLVFPIILNPGREKFELGFNQVLVQIIMLYDVECLMSSSVLFVVICNSTLEFYNHWLVDVIELDFCFVKSINGVCSGSNIEHFFLHEESMFMSTSILVSMTSEESELALVGVQIFLTPPVEKKRIIRKLNRTEDNSVKSLGDNPEEQRVRNIEETKTNDRKENKTIDTSSTTTINRTTYKRRKFQTPINDVKRIRPQKTEKKEWITVSSSKKRENKQTKSEDSQPQPTKKRESTMKPSMSPSPPQLPKHPTTTSKGKPQSQSQPVTLPNNNSPRKHTK</sequence>
<feature type="compositionally biased region" description="Basic and acidic residues" evidence="1">
    <location>
        <begin position="205"/>
        <end position="219"/>
    </location>
</feature>
<dbReference type="EMBL" id="KQ435829">
    <property type="protein sequence ID" value="KOX71825.1"/>
    <property type="molecule type" value="Genomic_DNA"/>
</dbReference>
<feature type="region of interest" description="Disordered" evidence="1">
    <location>
        <begin position="150"/>
        <end position="293"/>
    </location>
</feature>
<dbReference type="AlphaFoldDB" id="A0A0M8ZV85"/>
<organism evidence="2 3">
    <name type="scientific">Melipona quadrifasciata</name>
    <dbReference type="NCBI Taxonomy" id="166423"/>
    <lineage>
        <taxon>Eukaryota</taxon>
        <taxon>Metazoa</taxon>
        <taxon>Ecdysozoa</taxon>
        <taxon>Arthropoda</taxon>
        <taxon>Hexapoda</taxon>
        <taxon>Insecta</taxon>
        <taxon>Pterygota</taxon>
        <taxon>Neoptera</taxon>
        <taxon>Endopterygota</taxon>
        <taxon>Hymenoptera</taxon>
        <taxon>Apocrita</taxon>
        <taxon>Aculeata</taxon>
        <taxon>Apoidea</taxon>
        <taxon>Anthophila</taxon>
        <taxon>Apidae</taxon>
        <taxon>Melipona</taxon>
    </lineage>
</organism>
<dbReference type="Proteomes" id="UP000053105">
    <property type="component" value="Unassembled WGS sequence"/>
</dbReference>